<dbReference type="InterPro" id="IPR036188">
    <property type="entry name" value="FAD/NAD-bd_sf"/>
</dbReference>
<keyword evidence="3" id="KW-1185">Reference proteome</keyword>
<dbReference type="GO" id="GO:0016491">
    <property type="term" value="F:oxidoreductase activity"/>
    <property type="evidence" value="ECO:0007669"/>
    <property type="project" value="TreeGrafter"/>
</dbReference>
<gene>
    <name evidence="2" type="ORF">EDB92DRAFT_1496523</name>
</gene>
<dbReference type="Pfam" id="PF13450">
    <property type="entry name" value="NAD_binding_8"/>
    <property type="match status" value="1"/>
</dbReference>
<dbReference type="EMBL" id="JAKELL010000078">
    <property type="protein sequence ID" value="KAH8984235.1"/>
    <property type="molecule type" value="Genomic_DNA"/>
</dbReference>
<organism evidence="2 3">
    <name type="scientific">Lactarius akahatsu</name>
    <dbReference type="NCBI Taxonomy" id="416441"/>
    <lineage>
        <taxon>Eukaryota</taxon>
        <taxon>Fungi</taxon>
        <taxon>Dikarya</taxon>
        <taxon>Basidiomycota</taxon>
        <taxon>Agaricomycotina</taxon>
        <taxon>Agaricomycetes</taxon>
        <taxon>Russulales</taxon>
        <taxon>Russulaceae</taxon>
        <taxon>Lactarius</taxon>
    </lineage>
</organism>
<dbReference type="InterPro" id="IPR050464">
    <property type="entry name" value="Zeta_carotene_desat/Oxidored"/>
</dbReference>
<evidence type="ECO:0000313" key="3">
    <source>
        <dbReference type="Proteomes" id="UP001201163"/>
    </source>
</evidence>
<evidence type="ECO:0000256" key="1">
    <source>
        <dbReference type="SAM" id="Phobius"/>
    </source>
</evidence>
<comment type="caution">
    <text evidence="2">The sequence shown here is derived from an EMBL/GenBank/DDBJ whole genome shotgun (WGS) entry which is preliminary data.</text>
</comment>
<protein>
    <recommendedName>
        <fullName evidence="4">Amine oxidase domain-containing protein</fullName>
    </recommendedName>
</protein>
<keyword evidence="1" id="KW-0472">Membrane</keyword>
<keyword evidence="1" id="KW-0812">Transmembrane</keyword>
<evidence type="ECO:0000313" key="2">
    <source>
        <dbReference type="EMBL" id="KAH8984235.1"/>
    </source>
</evidence>
<keyword evidence="1" id="KW-1133">Transmembrane helix</keyword>
<dbReference type="Proteomes" id="UP001201163">
    <property type="component" value="Unassembled WGS sequence"/>
</dbReference>
<dbReference type="SUPFAM" id="SSF51905">
    <property type="entry name" value="FAD/NAD(P)-binding domain"/>
    <property type="match status" value="1"/>
</dbReference>
<feature type="transmembrane region" description="Helical" evidence="1">
    <location>
        <begin position="15"/>
        <end position="33"/>
    </location>
</feature>
<dbReference type="PANTHER" id="PTHR42923">
    <property type="entry name" value="PROTOPORPHYRINOGEN OXIDASE"/>
    <property type="match status" value="1"/>
</dbReference>
<proteinExistence type="predicted"/>
<sequence>MDERPAESVCPPRRVKVAVVGSGLAGLTAAYLLSTAYQRVDIQFAKGRPVEFEVHIFEKAETLGIDSHSVSLTLPGEAGKWRVDVPMRSFQGGYYPQLIAFYTRLGVLFRRSNFSYSFSFFDALPSHRTEESEKDLVHRASFAIHPTLIYDGASGSAGISVPTVLKQVYTTFPRRTFRRAQAQLAFLFAFSVSMASLVFCFLRLQFLASPWLRGKSARELSWAEWAERMTPRGPLAKMAGLDARWRAFVQDVCIPLFSAVCTAPREDIEDHPAEEFLDYIWQTFLTHHYVVSHGMRDVVARLSSRIPASQIHVGAPATALLPDPHASGRVVIACGTGDSPALHAGFDHVVLATQANHAAPLVAAYARALEQQQAVAAAACASRLSTCLSQFEYRKTVVVNHTDDCLLPANHGDRRDLNFVISSSSEVDGKPTAADASGLLLPPTYTMATHMLPRPAGRAPGVAILQTTNPTIAPRPGSVLSVARLERALVTRASKAAVQSLCAEKDDRVNVGALQGVARREHGSSAAGIWVVGSYAHSGIPLLEGCVASAREVVERGVLRCEGASVHDSPW</sequence>
<feature type="transmembrane region" description="Helical" evidence="1">
    <location>
        <begin position="184"/>
        <end position="206"/>
    </location>
</feature>
<reference evidence="2" key="1">
    <citation type="submission" date="2022-01" db="EMBL/GenBank/DDBJ databases">
        <title>Comparative genomics reveals a dynamic genome evolution in the ectomycorrhizal milk-cap (Lactarius) mushrooms.</title>
        <authorList>
            <consortium name="DOE Joint Genome Institute"/>
            <person name="Lebreton A."/>
            <person name="Tang N."/>
            <person name="Kuo A."/>
            <person name="LaButti K."/>
            <person name="Drula E."/>
            <person name="Barry K."/>
            <person name="Clum A."/>
            <person name="Lipzen A."/>
            <person name="Mousain D."/>
            <person name="Ng V."/>
            <person name="Wang R."/>
            <person name="Wang X."/>
            <person name="Dai Y."/>
            <person name="Henrissat B."/>
            <person name="Grigoriev I.V."/>
            <person name="Guerin-Laguette A."/>
            <person name="Yu F."/>
            <person name="Martin F.M."/>
        </authorList>
    </citation>
    <scope>NUCLEOTIDE SEQUENCE</scope>
    <source>
        <strain evidence="2">QP</strain>
    </source>
</reference>
<name>A0AAD4QAC2_9AGAM</name>
<dbReference type="AlphaFoldDB" id="A0AAD4QAC2"/>
<accession>A0AAD4QAC2</accession>
<dbReference type="Gene3D" id="3.50.50.60">
    <property type="entry name" value="FAD/NAD(P)-binding domain"/>
    <property type="match status" value="1"/>
</dbReference>
<dbReference type="PANTHER" id="PTHR42923:SF42">
    <property type="entry name" value="AMINE OXIDASE DOMAIN-CONTAINING PROTEIN"/>
    <property type="match status" value="1"/>
</dbReference>
<evidence type="ECO:0008006" key="4">
    <source>
        <dbReference type="Google" id="ProtNLM"/>
    </source>
</evidence>